<dbReference type="RefSeq" id="WP_216374736.1">
    <property type="nucleotide sequence ID" value="NZ_JAGRYT010000002.1"/>
</dbReference>
<dbReference type="Proteomes" id="UP000686327">
    <property type="component" value="Unassembled WGS sequence"/>
</dbReference>
<proteinExistence type="predicted"/>
<reference evidence="3" key="1">
    <citation type="submission" date="2023-07" db="EMBL/GenBank/DDBJ databases">
        <title>Cedecea davisae an AmpC producer and its therapeutic implications.</title>
        <authorList>
            <person name="Notter J."/>
        </authorList>
    </citation>
    <scope>NUCLEOTIDE SEQUENCE [LARGE SCALE GENOMIC DNA]</scope>
    <source>
        <strain evidence="3">1</strain>
    </source>
</reference>
<evidence type="ECO:0000256" key="1">
    <source>
        <dbReference type="SAM" id="Phobius"/>
    </source>
</evidence>
<keyword evidence="1" id="KW-0812">Transmembrane</keyword>
<evidence type="ECO:0000313" key="2">
    <source>
        <dbReference type="EMBL" id="MBU4681201.1"/>
    </source>
</evidence>
<dbReference type="EMBL" id="JAGRYU010000005">
    <property type="protein sequence ID" value="MBU4681201.1"/>
    <property type="molecule type" value="Genomic_DNA"/>
</dbReference>
<organism evidence="2 3">
    <name type="scientific">Cedecea davisae</name>
    <dbReference type="NCBI Taxonomy" id="158484"/>
    <lineage>
        <taxon>Bacteria</taxon>
        <taxon>Pseudomonadati</taxon>
        <taxon>Pseudomonadota</taxon>
        <taxon>Gammaproteobacteria</taxon>
        <taxon>Enterobacterales</taxon>
        <taxon>Enterobacteriaceae</taxon>
        <taxon>Cedecea</taxon>
    </lineage>
</organism>
<protein>
    <submittedName>
        <fullName evidence="2">Uncharacterized protein</fullName>
    </submittedName>
</protein>
<keyword evidence="3" id="KW-1185">Reference proteome</keyword>
<keyword evidence="1" id="KW-0472">Membrane</keyword>
<keyword evidence="1" id="KW-1133">Transmembrane helix</keyword>
<accession>A0ABS6DDE0</accession>
<feature type="transmembrane region" description="Helical" evidence="1">
    <location>
        <begin position="45"/>
        <end position="71"/>
    </location>
</feature>
<comment type="caution">
    <text evidence="2">The sequence shown here is derived from an EMBL/GenBank/DDBJ whole genome shotgun (WGS) entry which is preliminary data.</text>
</comment>
<evidence type="ECO:0000313" key="3">
    <source>
        <dbReference type="Proteomes" id="UP000686327"/>
    </source>
</evidence>
<gene>
    <name evidence="2" type="ORF">KC222_04140</name>
</gene>
<name>A0ABS6DDE0_9ENTR</name>
<sequence>MPLSKLLLIALNVAAISFAFASGIVSNLLGYYVWHWEAKSFYELLMITVPVINIIYLLFIANDSSLIALWVKRKRLEEQQRISDLQRKN</sequence>